<name>A0AAE0T3X2_9BIVA</name>
<proteinExistence type="predicted"/>
<reference evidence="1" key="3">
    <citation type="submission" date="2023-05" db="EMBL/GenBank/DDBJ databases">
        <authorList>
            <person name="Smith C.H."/>
        </authorList>
    </citation>
    <scope>NUCLEOTIDE SEQUENCE</scope>
    <source>
        <strain evidence="1">CHS0354</strain>
        <tissue evidence="1">Mantle</tissue>
    </source>
</reference>
<comment type="caution">
    <text evidence="1">The sequence shown here is derived from an EMBL/GenBank/DDBJ whole genome shotgun (WGS) entry which is preliminary data.</text>
</comment>
<keyword evidence="2" id="KW-1185">Reference proteome</keyword>
<dbReference type="Gene3D" id="3.30.420.40">
    <property type="match status" value="1"/>
</dbReference>
<organism evidence="1 2">
    <name type="scientific">Potamilus streckersoni</name>
    <dbReference type="NCBI Taxonomy" id="2493646"/>
    <lineage>
        <taxon>Eukaryota</taxon>
        <taxon>Metazoa</taxon>
        <taxon>Spiralia</taxon>
        <taxon>Lophotrochozoa</taxon>
        <taxon>Mollusca</taxon>
        <taxon>Bivalvia</taxon>
        <taxon>Autobranchia</taxon>
        <taxon>Heteroconchia</taxon>
        <taxon>Palaeoheterodonta</taxon>
        <taxon>Unionida</taxon>
        <taxon>Unionoidea</taxon>
        <taxon>Unionidae</taxon>
        <taxon>Ambleminae</taxon>
        <taxon>Lampsilini</taxon>
        <taxon>Potamilus</taxon>
    </lineage>
</organism>
<dbReference type="InterPro" id="IPR043129">
    <property type="entry name" value="ATPase_NBD"/>
</dbReference>
<gene>
    <name evidence="1" type="ORF">CHS0354_026384</name>
</gene>
<evidence type="ECO:0008006" key="3">
    <source>
        <dbReference type="Google" id="ProtNLM"/>
    </source>
</evidence>
<sequence>MDLLRELEFKKRIITPDTVGKIKVKMSVCLLIMYKKDSGKTIADAIKETPFKDKMILDADKLRIEANLFKGLFKEYTDGVTGCVRELLQKPEVKCVDTFLMVGGFSESPMIQGAIKDAFPNAKIIITADAGLAVLKEAVVFGREPMKIASRIAKYTYGINISPPFDKTIHPQEKRVDVGWKGKM</sequence>
<dbReference type="Proteomes" id="UP001195483">
    <property type="component" value="Unassembled WGS sequence"/>
</dbReference>
<protein>
    <recommendedName>
        <fullName evidence="3">Heat shock protein 70</fullName>
    </recommendedName>
</protein>
<accession>A0AAE0T3X2</accession>
<dbReference type="PANTHER" id="PTHR14187">
    <property type="entry name" value="ALPHA KINASE/ELONGATION FACTOR 2 KINASE"/>
    <property type="match status" value="1"/>
</dbReference>
<reference evidence="1" key="1">
    <citation type="journal article" date="2021" name="Genome Biol. Evol.">
        <title>A High-Quality Reference Genome for a Parasitic Bivalve with Doubly Uniparental Inheritance (Bivalvia: Unionida).</title>
        <authorList>
            <person name="Smith C.H."/>
        </authorList>
    </citation>
    <scope>NUCLEOTIDE SEQUENCE</scope>
    <source>
        <strain evidence="1">CHS0354</strain>
    </source>
</reference>
<dbReference type="PANTHER" id="PTHR14187:SF5">
    <property type="entry name" value="HEAT SHOCK 70 KDA PROTEIN 12A"/>
    <property type="match status" value="1"/>
</dbReference>
<evidence type="ECO:0000313" key="2">
    <source>
        <dbReference type="Proteomes" id="UP001195483"/>
    </source>
</evidence>
<dbReference type="AlphaFoldDB" id="A0AAE0T3X2"/>
<dbReference type="Gene3D" id="3.90.640.10">
    <property type="entry name" value="Actin, Chain A, domain 4"/>
    <property type="match status" value="1"/>
</dbReference>
<dbReference type="SUPFAM" id="SSF53067">
    <property type="entry name" value="Actin-like ATPase domain"/>
    <property type="match status" value="1"/>
</dbReference>
<dbReference type="EMBL" id="JAEAOA010001575">
    <property type="protein sequence ID" value="KAK3602830.1"/>
    <property type="molecule type" value="Genomic_DNA"/>
</dbReference>
<reference evidence="1" key="2">
    <citation type="journal article" date="2021" name="Genome Biol. Evol.">
        <title>Developing a high-quality reference genome for a parasitic bivalve with doubly uniparental inheritance (Bivalvia: Unionida).</title>
        <authorList>
            <person name="Smith C.H."/>
        </authorList>
    </citation>
    <scope>NUCLEOTIDE SEQUENCE</scope>
    <source>
        <strain evidence="1">CHS0354</strain>
        <tissue evidence="1">Mantle</tissue>
    </source>
</reference>
<evidence type="ECO:0000313" key="1">
    <source>
        <dbReference type="EMBL" id="KAK3602830.1"/>
    </source>
</evidence>